<protein>
    <submittedName>
        <fullName evidence="6">Proteinase, putative (AFU_orthologue AFUA_3G01350)</fullName>
    </submittedName>
</protein>
<dbReference type="EMBL" id="BN001305">
    <property type="protein sequence ID" value="CBF80675.1"/>
    <property type="molecule type" value="Genomic_DNA"/>
</dbReference>
<dbReference type="InParanoid" id="Q5AT82"/>
<dbReference type="PANTHER" id="PTHR43248">
    <property type="entry name" value="2-SUCCINYL-6-HYDROXY-2,4-CYCLOHEXADIENE-1-CARBOXYLATE SYNTHASE"/>
    <property type="match status" value="1"/>
</dbReference>
<dbReference type="Pfam" id="PF08386">
    <property type="entry name" value="Abhydrolase_4"/>
    <property type="match status" value="1"/>
</dbReference>
<feature type="compositionally biased region" description="Basic and acidic residues" evidence="3">
    <location>
        <begin position="1"/>
        <end position="14"/>
    </location>
</feature>
<dbReference type="OrthoDB" id="425534at2759"/>
<keyword evidence="7" id="KW-1185">Reference proteome</keyword>
<dbReference type="Proteomes" id="UP000000560">
    <property type="component" value="Chromosome V"/>
</dbReference>
<dbReference type="Pfam" id="PF00561">
    <property type="entry name" value="Abhydrolase_1"/>
    <property type="match status" value="1"/>
</dbReference>
<evidence type="ECO:0000259" key="5">
    <source>
        <dbReference type="Pfam" id="PF08386"/>
    </source>
</evidence>
<reference evidence="7" key="1">
    <citation type="journal article" date="2005" name="Nature">
        <title>Sequencing of Aspergillus nidulans and comparative analysis with A. fumigatus and A. oryzae.</title>
        <authorList>
            <person name="Galagan J.E."/>
            <person name="Calvo S.E."/>
            <person name="Cuomo C."/>
            <person name="Ma L.J."/>
            <person name="Wortman J.R."/>
            <person name="Batzoglou S."/>
            <person name="Lee S.I."/>
            <person name="Basturkmen M."/>
            <person name="Spevak C.C."/>
            <person name="Clutterbuck J."/>
            <person name="Kapitonov V."/>
            <person name="Jurka J."/>
            <person name="Scazzocchio C."/>
            <person name="Farman M."/>
            <person name="Butler J."/>
            <person name="Purcell S."/>
            <person name="Harris S."/>
            <person name="Braus G.H."/>
            <person name="Draht O."/>
            <person name="Busch S."/>
            <person name="D'Enfert C."/>
            <person name="Bouchier C."/>
            <person name="Goldman G.H."/>
            <person name="Bell-Pedersen D."/>
            <person name="Griffiths-Jones S."/>
            <person name="Doonan J.H."/>
            <person name="Yu J."/>
            <person name="Vienken K."/>
            <person name="Pain A."/>
            <person name="Freitag M."/>
            <person name="Selker E.U."/>
            <person name="Archer D.B."/>
            <person name="Penalva M.A."/>
            <person name="Oakley B.R."/>
            <person name="Momany M."/>
            <person name="Tanaka T."/>
            <person name="Kumagai T."/>
            <person name="Asai K."/>
            <person name="Machida M."/>
            <person name="Nierman W.C."/>
            <person name="Denning D.W."/>
            <person name="Caddick M."/>
            <person name="Hynes M."/>
            <person name="Paoletti M."/>
            <person name="Fischer R."/>
            <person name="Miller B."/>
            <person name="Dyer P."/>
            <person name="Sachs M.S."/>
            <person name="Osmani S.A."/>
            <person name="Birren B.W."/>
        </authorList>
    </citation>
    <scope>NUCLEOTIDE SEQUENCE [LARGE SCALE GENOMIC DNA]</scope>
    <source>
        <strain evidence="7">FGSC A4 / ATCC 38163 / CBS 112.46 / NRRL 194 / M139</strain>
    </source>
</reference>
<evidence type="ECO:0000256" key="1">
    <source>
        <dbReference type="ARBA" id="ARBA00010088"/>
    </source>
</evidence>
<dbReference type="eggNOG" id="ENOG502RY03">
    <property type="taxonomic scope" value="Eukaryota"/>
</dbReference>
<gene>
    <name evidence="6" type="ORF">ANIA_08498</name>
</gene>
<keyword evidence="2" id="KW-0378">Hydrolase</keyword>
<organism evidence="6 7">
    <name type="scientific">Emericella nidulans (strain FGSC A4 / ATCC 38163 / CBS 112.46 / NRRL 194 / M139)</name>
    <name type="common">Aspergillus nidulans</name>
    <dbReference type="NCBI Taxonomy" id="227321"/>
    <lineage>
        <taxon>Eukaryota</taxon>
        <taxon>Fungi</taxon>
        <taxon>Dikarya</taxon>
        <taxon>Ascomycota</taxon>
        <taxon>Pezizomycotina</taxon>
        <taxon>Eurotiomycetes</taxon>
        <taxon>Eurotiomycetidae</taxon>
        <taxon>Eurotiales</taxon>
        <taxon>Aspergillaceae</taxon>
        <taxon>Aspergillus</taxon>
        <taxon>Aspergillus subgen. Nidulantes</taxon>
    </lineage>
</organism>
<accession>Q5AT82</accession>
<dbReference type="VEuPathDB" id="FungiDB:AN8498"/>
<dbReference type="GeneID" id="2868779"/>
<dbReference type="KEGG" id="ani:ANIA_08498"/>
<evidence type="ECO:0000259" key="4">
    <source>
        <dbReference type="Pfam" id="PF00561"/>
    </source>
</evidence>
<proteinExistence type="inferred from homology"/>
<dbReference type="Gene3D" id="3.40.50.1820">
    <property type="entry name" value="alpha/beta hydrolase"/>
    <property type="match status" value="1"/>
</dbReference>
<dbReference type="PANTHER" id="PTHR43248:SF25">
    <property type="entry name" value="AB HYDROLASE-1 DOMAIN-CONTAINING PROTEIN-RELATED"/>
    <property type="match status" value="1"/>
</dbReference>
<dbReference type="HOGENOM" id="CLU_013364_5_2_1"/>
<reference evidence="7" key="2">
    <citation type="journal article" date="2009" name="Fungal Genet. Biol.">
        <title>The 2008 update of the Aspergillus nidulans genome annotation: a community effort.</title>
        <authorList>
            <person name="Wortman J.R."/>
            <person name="Gilsenan J.M."/>
            <person name="Joardar V."/>
            <person name="Deegan J."/>
            <person name="Clutterbuck J."/>
            <person name="Andersen M.R."/>
            <person name="Archer D."/>
            <person name="Bencina M."/>
            <person name="Braus G."/>
            <person name="Coutinho P."/>
            <person name="von Dohren H."/>
            <person name="Doonan J."/>
            <person name="Driessen A.J."/>
            <person name="Durek P."/>
            <person name="Espeso E."/>
            <person name="Fekete E."/>
            <person name="Flipphi M."/>
            <person name="Estrada C.G."/>
            <person name="Geysens S."/>
            <person name="Goldman G."/>
            <person name="de Groot P.W."/>
            <person name="Hansen K."/>
            <person name="Harris S.D."/>
            <person name="Heinekamp T."/>
            <person name="Helmstaedt K."/>
            <person name="Henrissat B."/>
            <person name="Hofmann G."/>
            <person name="Homan T."/>
            <person name="Horio T."/>
            <person name="Horiuchi H."/>
            <person name="James S."/>
            <person name="Jones M."/>
            <person name="Karaffa L."/>
            <person name="Karanyi Z."/>
            <person name="Kato M."/>
            <person name="Keller N."/>
            <person name="Kelly D.E."/>
            <person name="Kiel J.A."/>
            <person name="Kim J.M."/>
            <person name="van der Klei I.J."/>
            <person name="Klis F.M."/>
            <person name="Kovalchuk A."/>
            <person name="Krasevec N."/>
            <person name="Kubicek C.P."/>
            <person name="Liu B."/>
            <person name="Maccabe A."/>
            <person name="Meyer V."/>
            <person name="Mirabito P."/>
            <person name="Miskei M."/>
            <person name="Mos M."/>
            <person name="Mullins J."/>
            <person name="Nelson D.R."/>
            <person name="Nielsen J."/>
            <person name="Oakley B.R."/>
            <person name="Osmani S.A."/>
            <person name="Pakula T."/>
            <person name="Paszewski A."/>
            <person name="Paulsen I."/>
            <person name="Pilsyk S."/>
            <person name="Pocsi I."/>
            <person name="Punt P.J."/>
            <person name="Ram A.F."/>
            <person name="Ren Q."/>
            <person name="Robellet X."/>
            <person name="Robson G."/>
            <person name="Seiboth B."/>
            <person name="van Solingen P."/>
            <person name="Specht T."/>
            <person name="Sun J."/>
            <person name="Taheri-Talesh N."/>
            <person name="Takeshita N."/>
            <person name="Ussery D."/>
            <person name="vanKuyk P.A."/>
            <person name="Visser H."/>
            <person name="van de Vondervoort P.J."/>
            <person name="de Vries R.P."/>
            <person name="Walton J."/>
            <person name="Xiang X."/>
            <person name="Xiong Y."/>
            <person name="Zeng A.P."/>
            <person name="Brandt B.W."/>
            <person name="Cornell M.J."/>
            <person name="van den Hondel C.A."/>
            <person name="Visser J."/>
            <person name="Oliver S.G."/>
            <person name="Turner G."/>
        </authorList>
    </citation>
    <scope>GENOME REANNOTATION</scope>
    <source>
        <strain evidence="7">FGSC A4 / ATCC 38163 / CBS 112.46 / NRRL 194 / M139</strain>
    </source>
</reference>
<dbReference type="ESTHER" id="emeni-q5at82">
    <property type="family name" value="AlphaBeta_hydrolase"/>
</dbReference>
<comment type="similarity">
    <text evidence="1">Belongs to the peptidase S33 family.</text>
</comment>
<dbReference type="InterPro" id="IPR051601">
    <property type="entry name" value="Serine_prot/Carboxylest_S33"/>
</dbReference>
<evidence type="ECO:0000256" key="3">
    <source>
        <dbReference type="SAM" id="MobiDB-lite"/>
    </source>
</evidence>
<dbReference type="GO" id="GO:0016787">
    <property type="term" value="F:hydrolase activity"/>
    <property type="evidence" value="ECO:0007669"/>
    <property type="project" value="UniProtKB-KW"/>
</dbReference>
<dbReference type="OMA" id="FAQRNWE"/>
<accession>C8VEL3</accession>
<dbReference type="SUPFAM" id="SSF53474">
    <property type="entry name" value="alpha/beta-Hydrolases"/>
    <property type="match status" value="1"/>
</dbReference>
<feature type="domain" description="Peptidase S33 tripeptidyl aminopeptidase-like C-terminal" evidence="5">
    <location>
        <begin position="519"/>
        <end position="636"/>
    </location>
</feature>
<dbReference type="AlphaFoldDB" id="Q5AT82"/>
<name>Q5AT82_EMENI</name>
<sequence>MEDGKHHSSSRQDGEYIWPRGRTRRSGSPTLLALTVLAGLSWWLFPISYWDIEAKASASPASENQFSWTQLTPSESLEYHDCFSGFQCARLDVPMDYHRSDGQGARMAIAVARLPAKVPVTDPRYGGAILINPGGPGGSGVAQALISGRNLQAIADATVVPTDTNHSNLYFDIIGFDPRGVNNTTPGFSCFPNLFSQKNWELQAEADGMLGSSADSFMRNWQRAIALNPACSQAILTPSVDGDALGKHTNTPPVARDMLEIIERHGEWREKQGFNAQRQFDQMHGYDPQQHILERIKWHRGREKLLYWGRSYGTVLGATFAALFPDRIERMLLDGVVDADKYYTGIGPEPIGDADAIFDKFSIYCNEVGTKCPLYAAGGPAAIKASYEKLEGSLYSSSLPVRSSETRGPEVVTWSDLKIVQRISVYQPLAGFTYLAGIVSDLLKGDGSKLADFKHSRRSPTCPTEECLIAGPWSSECAAPGQNEVYSTSAILCSDAEYMQSTDEQDFKRHWRNLQELSSAIGDYWAHTRLNCAGWSVKPKWKLPGRLPAPYQRSRLTTVVPVTANTSFPILLVNNILDPVTPLASAKKMSHAFPGSVLLQQDSEGHCTLAAPSTCVSQAIRKYFQTGELPMPGTVCDADLKPMLGAPKKPQEGKTPDDIALQEAVLDEAQRFRIPLPL</sequence>
<dbReference type="InterPro" id="IPR029058">
    <property type="entry name" value="AB_hydrolase_fold"/>
</dbReference>
<evidence type="ECO:0000256" key="2">
    <source>
        <dbReference type="ARBA" id="ARBA00022801"/>
    </source>
</evidence>
<evidence type="ECO:0000313" key="7">
    <source>
        <dbReference type="Proteomes" id="UP000000560"/>
    </source>
</evidence>
<feature type="domain" description="AB hydrolase-1" evidence="4">
    <location>
        <begin position="128"/>
        <end position="336"/>
    </location>
</feature>
<dbReference type="RefSeq" id="XP_681767.1">
    <property type="nucleotide sequence ID" value="XM_676675.1"/>
</dbReference>
<feature type="region of interest" description="Disordered" evidence="3">
    <location>
        <begin position="1"/>
        <end position="21"/>
    </location>
</feature>
<dbReference type="InterPro" id="IPR000073">
    <property type="entry name" value="AB_hydrolase_1"/>
</dbReference>
<dbReference type="InterPro" id="IPR013595">
    <property type="entry name" value="Pept_S33_TAP-like_C"/>
</dbReference>
<evidence type="ECO:0000313" key="6">
    <source>
        <dbReference type="EMBL" id="CBF80675.1"/>
    </source>
</evidence>